<dbReference type="EMBL" id="BMAW01130140">
    <property type="protein sequence ID" value="GFU33724.1"/>
    <property type="molecule type" value="Genomic_DNA"/>
</dbReference>
<dbReference type="InterPro" id="IPR052386">
    <property type="entry name" value="GPSM"/>
</dbReference>
<comment type="similarity">
    <text evidence="3">Belongs to the GPSM family.</text>
</comment>
<dbReference type="Proteomes" id="UP000887013">
    <property type="component" value="Unassembled WGS sequence"/>
</dbReference>
<feature type="compositionally biased region" description="Low complexity" evidence="11">
    <location>
        <begin position="707"/>
        <end position="720"/>
    </location>
</feature>
<evidence type="ECO:0000256" key="11">
    <source>
        <dbReference type="SAM" id="MobiDB-lite"/>
    </source>
</evidence>
<feature type="region of interest" description="Disordered" evidence="11">
    <location>
        <begin position="424"/>
        <end position="480"/>
    </location>
</feature>
<dbReference type="SUPFAM" id="SSF48452">
    <property type="entry name" value="TPR-like"/>
    <property type="match status" value="2"/>
</dbReference>
<dbReference type="Pfam" id="PF13181">
    <property type="entry name" value="TPR_8"/>
    <property type="match status" value="1"/>
</dbReference>
<evidence type="ECO:0000256" key="9">
    <source>
        <dbReference type="ARBA" id="ARBA00023136"/>
    </source>
</evidence>
<dbReference type="PANTHER" id="PTHR45954">
    <property type="entry name" value="LD33695P"/>
    <property type="match status" value="1"/>
</dbReference>
<organism evidence="12 13">
    <name type="scientific">Nephila pilipes</name>
    <name type="common">Giant wood spider</name>
    <name type="synonym">Nephila maculata</name>
    <dbReference type="NCBI Taxonomy" id="299642"/>
    <lineage>
        <taxon>Eukaryota</taxon>
        <taxon>Metazoa</taxon>
        <taxon>Ecdysozoa</taxon>
        <taxon>Arthropoda</taxon>
        <taxon>Chelicerata</taxon>
        <taxon>Arachnida</taxon>
        <taxon>Araneae</taxon>
        <taxon>Araneomorphae</taxon>
        <taxon>Entelegynae</taxon>
        <taxon>Araneoidea</taxon>
        <taxon>Nephilidae</taxon>
        <taxon>Nephila</taxon>
    </lineage>
</organism>
<keyword evidence="5" id="KW-0963">Cytoplasm</keyword>
<dbReference type="SMART" id="SM00390">
    <property type="entry name" value="GoLoco"/>
    <property type="match status" value="4"/>
</dbReference>
<proteinExistence type="inferred from homology"/>
<dbReference type="GO" id="GO:0005938">
    <property type="term" value="C:cell cortex"/>
    <property type="evidence" value="ECO:0007669"/>
    <property type="project" value="TreeGrafter"/>
</dbReference>
<dbReference type="Pfam" id="PF02188">
    <property type="entry name" value="GoLoco"/>
    <property type="match status" value="4"/>
</dbReference>
<reference evidence="12" key="1">
    <citation type="submission" date="2020-08" db="EMBL/GenBank/DDBJ databases">
        <title>Multicomponent nature underlies the extraordinary mechanical properties of spider dragline silk.</title>
        <authorList>
            <person name="Kono N."/>
            <person name="Nakamura H."/>
            <person name="Mori M."/>
            <person name="Yoshida Y."/>
            <person name="Ohtoshi R."/>
            <person name="Malay A.D."/>
            <person name="Moran D.A.P."/>
            <person name="Tomita M."/>
            <person name="Numata K."/>
            <person name="Arakawa K."/>
        </authorList>
    </citation>
    <scope>NUCLEOTIDE SEQUENCE</scope>
</reference>
<dbReference type="OrthoDB" id="286233at2759"/>
<evidence type="ECO:0000313" key="13">
    <source>
        <dbReference type="Proteomes" id="UP000887013"/>
    </source>
</evidence>
<evidence type="ECO:0000256" key="7">
    <source>
        <dbReference type="ARBA" id="ARBA00022737"/>
    </source>
</evidence>
<dbReference type="Pfam" id="PF13424">
    <property type="entry name" value="TPR_12"/>
    <property type="match status" value="3"/>
</dbReference>
<dbReference type="PANTHER" id="PTHR45954:SF1">
    <property type="entry name" value="LD33695P"/>
    <property type="match status" value="1"/>
</dbReference>
<keyword evidence="4" id="KW-1003">Cell membrane</keyword>
<keyword evidence="6" id="KW-0597">Phosphoprotein</keyword>
<dbReference type="GO" id="GO:0001965">
    <property type="term" value="F:G-protein alpha-subunit binding"/>
    <property type="evidence" value="ECO:0007669"/>
    <property type="project" value="TreeGrafter"/>
</dbReference>
<name>A0A8X6QS06_NEPPI</name>
<dbReference type="FunFam" id="1.25.40.10:FF:000043">
    <property type="entry name" value="G-protein-signaling modulator 2 isoform X1"/>
    <property type="match status" value="1"/>
</dbReference>
<evidence type="ECO:0000256" key="2">
    <source>
        <dbReference type="ARBA" id="ARBA00004496"/>
    </source>
</evidence>
<keyword evidence="9" id="KW-0472">Membrane</keyword>
<comment type="subcellular location">
    <subcellularLocation>
        <location evidence="1">Cell membrane</location>
    </subcellularLocation>
    <subcellularLocation>
        <location evidence="2">Cytoplasm</location>
    </subcellularLocation>
</comment>
<evidence type="ECO:0000256" key="8">
    <source>
        <dbReference type="ARBA" id="ARBA00022803"/>
    </source>
</evidence>
<dbReference type="PROSITE" id="PS50877">
    <property type="entry name" value="GOLOCO"/>
    <property type="match status" value="4"/>
</dbReference>
<dbReference type="GO" id="GO:0005092">
    <property type="term" value="F:GDP-dissociation inhibitor activity"/>
    <property type="evidence" value="ECO:0007669"/>
    <property type="project" value="TreeGrafter"/>
</dbReference>
<gene>
    <name evidence="12" type="primary">Gpsm2</name>
    <name evidence="12" type="ORF">NPIL_14271</name>
</gene>
<protein>
    <submittedName>
        <fullName evidence="12">G-protein-signaling modulator 2</fullName>
    </submittedName>
</protein>
<dbReference type="Gene3D" id="1.25.40.10">
    <property type="entry name" value="Tetratricopeptide repeat domain"/>
    <property type="match status" value="3"/>
</dbReference>
<evidence type="ECO:0000256" key="10">
    <source>
        <dbReference type="PROSITE-ProRule" id="PRU00339"/>
    </source>
</evidence>
<keyword evidence="7" id="KW-0677">Repeat</keyword>
<dbReference type="GO" id="GO:0005886">
    <property type="term" value="C:plasma membrane"/>
    <property type="evidence" value="ECO:0007669"/>
    <property type="project" value="UniProtKB-SubCell"/>
</dbReference>
<accession>A0A8X6QS06</accession>
<sequence length="727" mass="81300">MQLYDCRLMILNEFSFVNICLTRMERNACLELALEGERLCKNGDFSGGVAFFEAAIRVGTDDLKTLSAIYSQLGNAYFYLGDYTKAMDYHRCDLTVARAMSDELGEGKASGNLGNTLKVMGKFDEAVTCCERHLSISRKLQDKVGEGRALYNLGNVYHAKGKRFACLGHQDPGEFPEEVKECLQKAVENYDQSLKIMMDLGDRSAQGRACGNLGNTHYLLGNFNEAITYHNERLKIAKEFGDLAAERRAHNNLGNAHIFLGEFEVAAEHYKKTLSLAIELRDKAVEAQAYYSLGNTYTLLHDYPTAIEYHLRHLKIAQELKDRIGEGRAYWSLGNAHSAIGNHEQALHFANRHLEISKEIGDHSGEVTAQHCISDLQKALQIQEVASTSNISNSCNSSGRMRRISMEHMDLLKLTPDAKAAKNSVIEKENKKLSPVTEKNQLPGQGEIKSNSPENSIANTTNVKENPTSVRKDSQELENSMDEESFFDLLSRFQSKRMDDQRCSLVLSENKENNQLLGNCQNNFQPSTSQNNKAANVDKDNNRVQDDLFDLIAGMQSRRLDEQRASLPRLPGLNYFSLNNGAIRNNNNNTIPPEQGLHRPSVDASSMPDDEFFEMLMRCQASRIEDQRSSMPDISSRPHQMYSMAHCNGNNTHAAPTVPDEDFFSLIMRLQSGRIEDQRSTLPVMPPKEKSDTLPSSSSHRNKAAASSSKTGSLRSSLKSAKGSLKR</sequence>
<evidence type="ECO:0000256" key="6">
    <source>
        <dbReference type="ARBA" id="ARBA00022553"/>
    </source>
</evidence>
<dbReference type="AlphaFoldDB" id="A0A8X6QS06"/>
<evidence type="ECO:0000313" key="12">
    <source>
        <dbReference type="EMBL" id="GFU33724.1"/>
    </source>
</evidence>
<keyword evidence="8 10" id="KW-0802">TPR repeat</keyword>
<feature type="repeat" description="TPR" evidence="10">
    <location>
        <begin position="247"/>
        <end position="280"/>
    </location>
</feature>
<dbReference type="PROSITE" id="PS50005">
    <property type="entry name" value="TPR"/>
    <property type="match status" value="2"/>
</dbReference>
<dbReference type="GO" id="GO:0000132">
    <property type="term" value="P:establishment of mitotic spindle orientation"/>
    <property type="evidence" value="ECO:0007669"/>
    <property type="project" value="TreeGrafter"/>
</dbReference>
<evidence type="ECO:0000256" key="1">
    <source>
        <dbReference type="ARBA" id="ARBA00004236"/>
    </source>
</evidence>
<feature type="region of interest" description="Disordered" evidence="11">
    <location>
        <begin position="675"/>
        <end position="727"/>
    </location>
</feature>
<dbReference type="SMART" id="SM00028">
    <property type="entry name" value="TPR"/>
    <property type="match status" value="7"/>
</dbReference>
<evidence type="ECO:0000256" key="5">
    <source>
        <dbReference type="ARBA" id="ARBA00022490"/>
    </source>
</evidence>
<feature type="compositionally biased region" description="Polar residues" evidence="11">
    <location>
        <begin position="437"/>
        <end position="469"/>
    </location>
</feature>
<dbReference type="InterPro" id="IPR019734">
    <property type="entry name" value="TPR_rpt"/>
</dbReference>
<dbReference type="InterPro" id="IPR011990">
    <property type="entry name" value="TPR-like_helical_dom_sf"/>
</dbReference>
<feature type="repeat" description="TPR" evidence="10">
    <location>
        <begin position="287"/>
        <end position="320"/>
    </location>
</feature>
<keyword evidence="13" id="KW-1185">Reference proteome</keyword>
<evidence type="ECO:0000256" key="4">
    <source>
        <dbReference type="ARBA" id="ARBA00022475"/>
    </source>
</evidence>
<dbReference type="InterPro" id="IPR003109">
    <property type="entry name" value="GoLoco_motif"/>
</dbReference>
<evidence type="ECO:0000256" key="3">
    <source>
        <dbReference type="ARBA" id="ARBA00006600"/>
    </source>
</evidence>
<comment type="caution">
    <text evidence="12">The sequence shown here is derived from an EMBL/GenBank/DDBJ whole genome shotgun (WGS) entry which is preliminary data.</text>
</comment>